<dbReference type="EMBL" id="JARK01001658">
    <property type="protein sequence ID" value="EYB84147.1"/>
    <property type="molecule type" value="Genomic_DNA"/>
</dbReference>
<accession>A0A016S1D7</accession>
<evidence type="ECO:0000313" key="1">
    <source>
        <dbReference type="EMBL" id="EYB84147.1"/>
    </source>
</evidence>
<protein>
    <submittedName>
        <fullName evidence="1">Uncharacterized protein</fullName>
    </submittedName>
</protein>
<organism evidence="1 2">
    <name type="scientific">Ancylostoma ceylanicum</name>
    <dbReference type="NCBI Taxonomy" id="53326"/>
    <lineage>
        <taxon>Eukaryota</taxon>
        <taxon>Metazoa</taxon>
        <taxon>Ecdysozoa</taxon>
        <taxon>Nematoda</taxon>
        <taxon>Chromadorea</taxon>
        <taxon>Rhabditida</taxon>
        <taxon>Rhabditina</taxon>
        <taxon>Rhabditomorpha</taxon>
        <taxon>Strongyloidea</taxon>
        <taxon>Ancylostomatidae</taxon>
        <taxon>Ancylostomatinae</taxon>
        <taxon>Ancylostoma</taxon>
    </lineage>
</organism>
<evidence type="ECO:0000313" key="2">
    <source>
        <dbReference type="Proteomes" id="UP000024635"/>
    </source>
</evidence>
<sequence length="84" mass="10122">MFSQEATDKRWQKGYLQQESKAKCLHKIMNICTRETEQFNRIGRPRTRQCHRPSFSPFLELDPSMHQTPQAFLKKWIVLENEQL</sequence>
<keyword evidence="2" id="KW-1185">Reference proteome</keyword>
<gene>
    <name evidence="1" type="primary">Acey_s0322.g2441</name>
    <name evidence="1" type="ORF">Y032_0322g2441</name>
</gene>
<reference evidence="2" key="1">
    <citation type="journal article" date="2015" name="Nat. Genet.">
        <title>The genome and transcriptome of the zoonotic hookworm Ancylostoma ceylanicum identify infection-specific gene families.</title>
        <authorList>
            <person name="Schwarz E.M."/>
            <person name="Hu Y."/>
            <person name="Antoshechkin I."/>
            <person name="Miller M.M."/>
            <person name="Sternberg P.W."/>
            <person name="Aroian R.V."/>
        </authorList>
    </citation>
    <scope>NUCLEOTIDE SEQUENCE</scope>
    <source>
        <strain evidence="2">HY135</strain>
    </source>
</reference>
<dbReference type="Proteomes" id="UP000024635">
    <property type="component" value="Unassembled WGS sequence"/>
</dbReference>
<name>A0A016S1D7_9BILA</name>
<proteinExistence type="predicted"/>
<dbReference type="AlphaFoldDB" id="A0A016S1D7"/>
<comment type="caution">
    <text evidence="1">The sequence shown here is derived from an EMBL/GenBank/DDBJ whole genome shotgun (WGS) entry which is preliminary data.</text>
</comment>